<evidence type="ECO:0000256" key="4">
    <source>
        <dbReference type="ARBA" id="ARBA00023136"/>
    </source>
</evidence>
<keyword evidence="3 6" id="KW-1133">Transmembrane helix</keyword>
<feature type="non-terminal residue" evidence="7">
    <location>
        <position position="1"/>
    </location>
</feature>
<feature type="transmembrane region" description="Helical" evidence="6">
    <location>
        <begin position="404"/>
        <end position="423"/>
    </location>
</feature>
<comment type="subcellular location">
    <subcellularLocation>
        <location evidence="1">Membrane</location>
        <topology evidence="1">Multi-pass membrane protein</topology>
    </subcellularLocation>
</comment>
<evidence type="ECO:0000256" key="1">
    <source>
        <dbReference type="ARBA" id="ARBA00004141"/>
    </source>
</evidence>
<dbReference type="Pfam" id="PF02535">
    <property type="entry name" value="Zip"/>
    <property type="match status" value="1"/>
</dbReference>
<accession>A0A1D1ZP88</accession>
<dbReference type="GO" id="GO:0005886">
    <property type="term" value="C:plasma membrane"/>
    <property type="evidence" value="ECO:0007669"/>
    <property type="project" value="TreeGrafter"/>
</dbReference>
<feature type="transmembrane region" description="Helical" evidence="6">
    <location>
        <begin position="95"/>
        <end position="117"/>
    </location>
</feature>
<feature type="transmembrane region" description="Helical" evidence="6">
    <location>
        <begin position="129"/>
        <end position="149"/>
    </location>
</feature>
<feature type="compositionally biased region" description="Basic residues" evidence="5">
    <location>
        <begin position="13"/>
        <end position="22"/>
    </location>
</feature>
<keyword evidence="4 6" id="KW-0472">Membrane</keyword>
<keyword evidence="2 6" id="KW-0812">Transmembrane</keyword>
<feature type="region of interest" description="Disordered" evidence="5">
    <location>
        <begin position="244"/>
        <end position="263"/>
    </location>
</feature>
<evidence type="ECO:0000256" key="6">
    <source>
        <dbReference type="SAM" id="Phobius"/>
    </source>
</evidence>
<dbReference type="InterPro" id="IPR003689">
    <property type="entry name" value="ZIP"/>
</dbReference>
<evidence type="ECO:0000256" key="3">
    <source>
        <dbReference type="ARBA" id="ARBA00022989"/>
    </source>
</evidence>
<proteinExistence type="predicted"/>
<evidence type="ECO:0000313" key="7">
    <source>
        <dbReference type="EMBL" id="JAT68796.1"/>
    </source>
</evidence>
<sequence>RPSHPTPPVGKHSPCHPHPRARPRSNYVDAVPYPCSYTQPARADLRATPLQFTLRFCVKPASMHRAHTAVAFRRLLDDDEGGCEFEGLGDYNMGIHIGAVFILLAVSALGAFGPILLRVIRSKTFRTALKIGTFFAFGTVLATGFIHMLQPANEALTSACLPASWNESYEAYAYLFAVLAILAMQAFDFAVQQYQCRMGDLAGGDPCCNIDRALELGQGGAVGGMALGGTGGGADSAARRALEQPLRKDSHSHSEEDAEEDAERTSLSRVASVYLMEAGIVFHSVVIGITLGVSTGAQFKTLMIVLSFHQFFEGFAIGFTAVDARLNGLKLFVVGLIYSLTTPIGVAIGIGIRQTYNGNDATTLLVQGIFDAVSAGILIYVALVQLITPQFTHNKWLTQQSLPVKLLSFAALYGGFAVMAVIGKWA</sequence>
<feature type="transmembrane region" description="Helical" evidence="6">
    <location>
        <begin position="299"/>
        <end position="319"/>
    </location>
</feature>
<evidence type="ECO:0000256" key="2">
    <source>
        <dbReference type="ARBA" id="ARBA00022692"/>
    </source>
</evidence>
<feature type="transmembrane region" description="Helical" evidence="6">
    <location>
        <begin position="171"/>
        <end position="191"/>
    </location>
</feature>
<evidence type="ECO:0000256" key="5">
    <source>
        <dbReference type="SAM" id="MobiDB-lite"/>
    </source>
</evidence>
<reference evidence="7" key="1">
    <citation type="submission" date="2015-08" db="EMBL/GenBank/DDBJ databases">
        <authorList>
            <person name="Babu N.S."/>
            <person name="Beckwith C.J."/>
            <person name="Beseler K.G."/>
            <person name="Brison A."/>
            <person name="Carone J.V."/>
            <person name="Caskin T.P."/>
            <person name="Diamond M."/>
            <person name="Durham M.E."/>
            <person name="Foxe J.M."/>
            <person name="Go M."/>
            <person name="Henderson B.A."/>
            <person name="Jones I.B."/>
            <person name="McGettigan J.A."/>
            <person name="Micheletti S.J."/>
            <person name="Nasrallah M.E."/>
            <person name="Ortiz D."/>
            <person name="Piller C.R."/>
            <person name="Privatt S.R."/>
            <person name="Schneider S.L."/>
            <person name="Sharp S."/>
            <person name="Smith T.C."/>
            <person name="Stanton J.D."/>
            <person name="Ullery H.E."/>
            <person name="Wilson R.J."/>
            <person name="Serrano M.G."/>
            <person name="Buck G."/>
            <person name="Lee V."/>
            <person name="Wang Y."/>
            <person name="Carvalho R."/>
            <person name="Voegtly L."/>
            <person name="Shi R."/>
            <person name="Duckworth R."/>
            <person name="Johnson A."/>
            <person name="Loviza R."/>
            <person name="Walstead R."/>
            <person name="Shah Z."/>
            <person name="Kiflezghi M."/>
            <person name="Wade K."/>
            <person name="Ball S.L."/>
            <person name="Bradley K.W."/>
            <person name="Asai D.J."/>
            <person name="Bowman C.A."/>
            <person name="Russell D.A."/>
            <person name="Pope W.H."/>
            <person name="Jacobs-Sera D."/>
            <person name="Hendrix R.W."/>
            <person name="Hatfull G.F."/>
        </authorList>
    </citation>
    <scope>NUCLEOTIDE SEQUENCE</scope>
</reference>
<dbReference type="GO" id="GO:0005385">
    <property type="term" value="F:zinc ion transmembrane transporter activity"/>
    <property type="evidence" value="ECO:0007669"/>
    <property type="project" value="TreeGrafter"/>
</dbReference>
<feature type="transmembrane region" description="Helical" evidence="6">
    <location>
        <begin position="273"/>
        <end position="293"/>
    </location>
</feature>
<feature type="region of interest" description="Disordered" evidence="5">
    <location>
        <begin position="1"/>
        <end position="22"/>
    </location>
</feature>
<gene>
    <name evidence="7" type="ORF">g.1769</name>
</gene>
<dbReference type="PANTHER" id="PTHR11040">
    <property type="entry name" value="ZINC/IRON TRANSPORTER"/>
    <property type="match status" value="1"/>
</dbReference>
<evidence type="ECO:0008006" key="8">
    <source>
        <dbReference type="Google" id="ProtNLM"/>
    </source>
</evidence>
<feature type="transmembrane region" description="Helical" evidence="6">
    <location>
        <begin position="331"/>
        <end position="352"/>
    </location>
</feature>
<dbReference type="PANTHER" id="PTHR11040:SF44">
    <property type="entry name" value="PROTEIN ZNTC-RELATED"/>
    <property type="match status" value="1"/>
</dbReference>
<name>A0A1D1ZP88_AUXPR</name>
<feature type="compositionally biased region" description="Basic and acidic residues" evidence="5">
    <location>
        <begin position="244"/>
        <end position="255"/>
    </location>
</feature>
<protein>
    <recommendedName>
        <fullName evidence="8">Zinc/iron permease</fullName>
    </recommendedName>
</protein>
<feature type="transmembrane region" description="Helical" evidence="6">
    <location>
        <begin position="364"/>
        <end position="383"/>
    </location>
</feature>
<dbReference type="AlphaFoldDB" id="A0A1D1ZP88"/>
<organism evidence="7">
    <name type="scientific">Auxenochlorella protothecoides</name>
    <name type="common">Green microalga</name>
    <name type="synonym">Chlorella protothecoides</name>
    <dbReference type="NCBI Taxonomy" id="3075"/>
    <lineage>
        <taxon>Eukaryota</taxon>
        <taxon>Viridiplantae</taxon>
        <taxon>Chlorophyta</taxon>
        <taxon>core chlorophytes</taxon>
        <taxon>Trebouxiophyceae</taxon>
        <taxon>Chlorellales</taxon>
        <taxon>Chlorellaceae</taxon>
        <taxon>Auxenochlorella</taxon>
    </lineage>
</organism>
<dbReference type="EMBL" id="GDKF01009826">
    <property type="protein sequence ID" value="JAT68796.1"/>
    <property type="molecule type" value="Transcribed_RNA"/>
</dbReference>